<protein>
    <submittedName>
        <fullName evidence="2">Uncharacterized protein</fullName>
    </submittedName>
</protein>
<proteinExistence type="predicted"/>
<dbReference type="Proteomes" id="UP001054252">
    <property type="component" value="Unassembled WGS sequence"/>
</dbReference>
<reference evidence="2 3" key="1">
    <citation type="journal article" date="2021" name="Commun. Biol.">
        <title>The genome of Shorea leprosula (Dipterocarpaceae) highlights the ecological relevance of drought in aseasonal tropical rainforests.</title>
        <authorList>
            <person name="Ng K.K.S."/>
            <person name="Kobayashi M.J."/>
            <person name="Fawcett J.A."/>
            <person name="Hatakeyama M."/>
            <person name="Paape T."/>
            <person name="Ng C.H."/>
            <person name="Ang C.C."/>
            <person name="Tnah L.H."/>
            <person name="Lee C.T."/>
            <person name="Nishiyama T."/>
            <person name="Sese J."/>
            <person name="O'Brien M.J."/>
            <person name="Copetti D."/>
            <person name="Mohd Noor M.I."/>
            <person name="Ong R.C."/>
            <person name="Putra M."/>
            <person name="Sireger I.Z."/>
            <person name="Indrioko S."/>
            <person name="Kosugi Y."/>
            <person name="Izuno A."/>
            <person name="Isagi Y."/>
            <person name="Lee S.L."/>
            <person name="Shimizu K.K."/>
        </authorList>
    </citation>
    <scope>NUCLEOTIDE SEQUENCE [LARGE SCALE GENOMIC DNA]</scope>
    <source>
        <strain evidence="2">214</strain>
    </source>
</reference>
<keyword evidence="3" id="KW-1185">Reference proteome</keyword>
<evidence type="ECO:0000313" key="2">
    <source>
        <dbReference type="EMBL" id="GKV33777.1"/>
    </source>
</evidence>
<gene>
    <name evidence="2" type="ORF">SLEP1_g42237</name>
</gene>
<evidence type="ECO:0000313" key="3">
    <source>
        <dbReference type="Proteomes" id="UP001054252"/>
    </source>
</evidence>
<organism evidence="2 3">
    <name type="scientific">Rubroshorea leprosula</name>
    <dbReference type="NCBI Taxonomy" id="152421"/>
    <lineage>
        <taxon>Eukaryota</taxon>
        <taxon>Viridiplantae</taxon>
        <taxon>Streptophyta</taxon>
        <taxon>Embryophyta</taxon>
        <taxon>Tracheophyta</taxon>
        <taxon>Spermatophyta</taxon>
        <taxon>Magnoliopsida</taxon>
        <taxon>eudicotyledons</taxon>
        <taxon>Gunneridae</taxon>
        <taxon>Pentapetalae</taxon>
        <taxon>rosids</taxon>
        <taxon>malvids</taxon>
        <taxon>Malvales</taxon>
        <taxon>Dipterocarpaceae</taxon>
        <taxon>Rubroshorea</taxon>
    </lineage>
</organism>
<dbReference type="AlphaFoldDB" id="A0AAV5LAJ0"/>
<feature type="compositionally biased region" description="Basic and acidic residues" evidence="1">
    <location>
        <begin position="1"/>
        <end position="10"/>
    </location>
</feature>
<dbReference type="EMBL" id="BPVZ01000102">
    <property type="protein sequence ID" value="GKV33777.1"/>
    <property type="molecule type" value="Genomic_DNA"/>
</dbReference>
<name>A0AAV5LAJ0_9ROSI</name>
<accession>A0AAV5LAJ0</accession>
<feature type="region of interest" description="Disordered" evidence="1">
    <location>
        <begin position="1"/>
        <end position="26"/>
    </location>
</feature>
<evidence type="ECO:0000256" key="1">
    <source>
        <dbReference type="SAM" id="MobiDB-lite"/>
    </source>
</evidence>
<comment type="caution">
    <text evidence="2">The sequence shown here is derived from an EMBL/GenBank/DDBJ whole genome shotgun (WGS) entry which is preliminary data.</text>
</comment>
<sequence>MMDSDHDKCWPKKQNSSGRNFGSMAPLGYKKSYTLYFYDRH</sequence>